<evidence type="ECO:0000256" key="8">
    <source>
        <dbReference type="PROSITE-ProRule" id="PRU10056"/>
    </source>
</evidence>
<dbReference type="InterPro" id="IPR016288">
    <property type="entry name" value="Beta_cellobiohydrolase"/>
</dbReference>
<protein>
    <recommendedName>
        <fullName evidence="9">Glucanase</fullName>
        <ecNumber evidence="9">3.2.1.-</ecNumber>
    </recommendedName>
</protein>
<comment type="caution">
    <text evidence="11">The sequence shown here is derived from an EMBL/GenBank/DDBJ whole genome shotgun (WGS) entry which is preliminary data.</text>
</comment>
<evidence type="ECO:0000256" key="6">
    <source>
        <dbReference type="ARBA" id="ARBA00023295"/>
    </source>
</evidence>
<evidence type="ECO:0000259" key="10">
    <source>
        <dbReference type="PROSITE" id="PS51173"/>
    </source>
</evidence>
<feature type="chain" id="PRO_5045003945" description="Glucanase" evidence="9">
    <location>
        <begin position="47"/>
        <end position="534"/>
    </location>
</feature>
<reference evidence="11 12" key="1">
    <citation type="submission" date="2024-03" db="EMBL/GenBank/DDBJ databases">
        <title>YIM 134122 draft genome.</title>
        <authorList>
            <person name="Zuo S."/>
            <person name="Xiong L."/>
        </authorList>
    </citation>
    <scope>NUCLEOTIDE SEQUENCE [LARGE SCALE GENOMIC DNA]</scope>
    <source>
        <strain evidence="11 12">YIM 134122</strain>
    </source>
</reference>
<dbReference type="InterPro" id="IPR008965">
    <property type="entry name" value="CBM2/CBM3_carb-bd_dom_sf"/>
</dbReference>
<dbReference type="InterPro" id="IPR001919">
    <property type="entry name" value="CBD2"/>
</dbReference>
<dbReference type="InterPro" id="IPR006311">
    <property type="entry name" value="TAT_signal"/>
</dbReference>
<dbReference type="EMBL" id="JBCLVG010000002">
    <property type="protein sequence ID" value="MEN1947091.1"/>
    <property type="molecule type" value="Genomic_DNA"/>
</dbReference>
<dbReference type="PROSITE" id="PS51318">
    <property type="entry name" value="TAT"/>
    <property type="match status" value="1"/>
</dbReference>
<dbReference type="RefSeq" id="WP_342113991.1">
    <property type="nucleotide sequence ID" value="NZ_JBCAUN010000002.1"/>
</dbReference>
<proteinExistence type="inferred from homology"/>
<keyword evidence="12" id="KW-1185">Reference proteome</keyword>
<organism evidence="11 12">
    <name type="scientific">Leifsonia stereocauli</name>
    <dbReference type="NCBI Taxonomy" id="3134136"/>
    <lineage>
        <taxon>Bacteria</taxon>
        <taxon>Bacillati</taxon>
        <taxon>Actinomycetota</taxon>
        <taxon>Actinomycetes</taxon>
        <taxon>Micrococcales</taxon>
        <taxon>Microbacteriaceae</taxon>
        <taxon>Leifsonia</taxon>
    </lineage>
</organism>
<dbReference type="Gene3D" id="3.20.20.40">
    <property type="entry name" value="1, 4-beta cellobiohydrolase"/>
    <property type="match status" value="1"/>
</dbReference>
<sequence>MTNSTTRKNSTTRTTKNLTRRSLRVAAVTAIAALATIGLTAPPAAAANDVLGPGSALYVDPHSTTLEAAAGLSGQARTDAQLLGSFPSATWLTKGTPAEAQAAAVEVTTAAAASGAVPTVVVYNLPYRDCAQYSADGALDTAAYEAWVDGVAAGIGDAKAAVILEPDGLGIIPWHTDINGNLEWCQPADLDPATAAADRFEQVNHAVDVLTALPNTAVYLDGTHSGWLGVGDISQRLIAGGVEKADGFFLNASNYVQTERLTKYGTWISDCINLSVNSWYEPSYCGSQYYPASPDDFSTWGLTDAAYAQAYADTGLTADPAAQAHFVIDTSRNGVGPWAAPAGWEGDAEVWCNPPDRGAGARPTTDTGNALIDAYLWIKVPGESDGQCYRGTDGPLDPVRGIEDPAAGQWFVEQARELIANAVPAFPATSCQVSYSATKSLFGVFAAELRIRNTSTTPINGWTLKWNFAGSEKVVKLVGGKVTQVADAVTVKNSSLTAKIKPGAWVPVAFVGSHAKQRVEPWLFTLNGKPCASD</sequence>
<feature type="signal peptide" evidence="9">
    <location>
        <begin position="1"/>
        <end position="46"/>
    </location>
</feature>
<dbReference type="Pfam" id="PF01341">
    <property type="entry name" value="Glyco_hydro_6"/>
    <property type="match status" value="1"/>
</dbReference>
<dbReference type="SMART" id="SM00637">
    <property type="entry name" value="CBD_II"/>
    <property type="match status" value="1"/>
</dbReference>
<keyword evidence="2 9" id="KW-0378">Hydrolase</keyword>
<evidence type="ECO:0000256" key="7">
    <source>
        <dbReference type="ARBA" id="ARBA00023326"/>
    </source>
</evidence>
<evidence type="ECO:0000256" key="2">
    <source>
        <dbReference type="ARBA" id="ARBA00022801"/>
    </source>
</evidence>
<evidence type="ECO:0000256" key="4">
    <source>
        <dbReference type="ARBA" id="ARBA00023157"/>
    </source>
</evidence>
<accession>A0ABU9W531</accession>
<dbReference type="GO" id="GO:0016787">
    <property type="term" value="F:hydrolase activity"/>
    <property type="evidence" value="ECO:0007669"/>
    <property type="project" value="UniProtKB-KW"/>
</dbReference>
<dbReference type="PROSITE" id="PS51173">
    <property type="entry name" value="CBM2"/>
    <property type="match status" value="1"/>
</dbReference>
<dbReference type="InterPro" id="IPR012291">
    <property type="entry name" value="CBM2_carb-bd_dom_sf"/>
</dbReference>
<dbReference type="Pfam" id="PF00553">
    <property type="entry name" value="CBM_2"/>
    <property type="match status" value="1"/>
</dbReference>
<dbReference type="PANTHER" id="PTHR34876">
    <property type="match status" value="1"/>
</dbReference>
<evidence type="ECO:0000256" key="9">
    <source>
        <dbReference type="RuleBase" id="RU361186"/>
    </source>
</evidence>
<dbReference type="InterPro" id="IPR036434">
    <property type="entry name" value="Beta_cellobiohydrolase_sf"/>
</dbReference>
<evidence type="ECO:0000256" key="3">
    <source>
        <dbReference type="ARBA" id="ARBA00023001"/>
    </source>
</evidence>
<keyword evidence="6 9" id="KW-0326">Glycosidase</keyword>
<feature type="domain" description="CBM2" evidence="10">
    <location>
        <begin position="424"/>
        <end position="534"/>
    </location>
</feature>
<keyword evidence="5 9" id="KW-0119">Carbohydrate metabolism</keyword>
<dbReference type="Gene3D" id="2.60.40.290">
    <property type="match status" value="1"/>
</dbReference>
<keyword evidence="3 9" id="KW-0136">Cellulose degradation</keyword>
<dbReference type="SUPFAM" id="SSF51989">
    <property type="entry name" value="Glycosyl hydrolases family 6, cellulases"/>
    <property type="match status" value="1"/>
</dbReference>
<evidence type="ECO:0000256" key="5">
    <source>
        <dbReference type="ARBA" id="ARBA00023277"/>
    </source>
</evidence>
<gene>
    <name evidence="11" type="ORF">WJX64_11070</name>
</gene>
<dbReference type="EC" id="3.2.1.-" evidence="9"/>
<evidence type="ECO:0000313" key="11">
    <source>
        <dbReference type="EMBL" id="MEN1947091.1"/>
    </source>
</evidence>
<dbReference type="PROSITE" id="PS00655">
    <property type="entry name" value="GLYCOSYL_HYDROL_F6_1"/>
    <property type="match status" value="1"/>
</dbReference>
<dbReference type="InterPro" id="IPR001524">
    <property type="entry name" value="Glyco_hydro_6_CS"/>
</dbReference>
<feature type="active site" evidence="8">
    <location>
        <position position="129"/>
    </location>
</feature>
<dbReference type="SUPFAM" id="SSF49384">
    <property type="entry name" value="Carbohydrate-binding domain"/>
    <property type="match status" value="1"/>
</dbReference>
<evidence type="ECO:0000313" key="12">
    <source>
        <dbReference type="Proteomes" id="UP001425155"/>
    </source>
</evidence>
<dbReference type="PANTHER" id="PTHR34876:SF4">
    <property type="entry name" value="1,4-BETA-D-GLUCAN CELLOBIOHYDROLASE C-RELATED"/>
    <property type="match status" value="1"/>
</dbReference>
<evidence type="ECO:0000256" key="1">
    <source>
        <dbReference type="ARBA" id="ARBA00022729"/>
    </source>
</evidence>
<dbReference type="Proteomes" id="UP001425155">
    <property type="component" value="Unassembled WGS sequence"/>
</dbReference>
<name>A0ABU9W531_9MICO</name>
<keyword evidence="1 9" id="KW-0732">Signal</keyword>
<dbReference type="PRINTS" id="PR00733">
    <property type="entry name" value="GLHYDRLASE6"/>
</dbReference>
<keyword evidence="4" id="KW-1015">Disulfide bond</keyword>
<keyword evidence="7 9" id="KW-0624">Polysaccharide degradation</keyword>
<comment type="similarity">
    <text evidence="9">Belongs to the glycosyl hydrolase family 6.</text>
</comment>